<organism evidence="1">
    <name type="scientific">marine sediment metagenome</name>
    <dbReference type="NCBI Taxonomy" id="412755"/>
    <lineage>
        <taxon>unclassified sequences</taxon>
        <taxon>metagenomes</taxon>
        <taxon>ecological metagenomes</taxon>
    </lineage>
</organism>
<sequence length="76" mass="8620">MPEIKLPKSEFSQGAVNINLNKYLPDEKKKNLARLSDDELAHLSPEELEEAKRASGNLLAIKQVTKEVDNMENQEK</sequence>
<dbReference type="AlphaFoldDB" id="X1PJV2"/>
<comment type="caution">
    <text evidence="1">The sequence shown here is derived from an EMBL/GenBank/DDBJ whole genome shotgun (WGS) entry which is preliminary data.</text>
</comment>
<gene>
    <name evidence="1" type="ORF">S06H3_58676</name>
</gene>
<proteinExistence type="predicted"/>
<dbReference type="EMBL" id="BARV01038017">
    <property type="protein sequence ID" value="GAI56537.1"/>
    <property type="molecule type" value="Genomic_DNA"/>
</dbReference>
<feature type="non-terminal residue" evidence="1">
    <location>
        <position position="76"/>
    </location>
</feature>
<accession>X1PJV2</accession>
<protein>
    <submittedName>
        <fullName evidence="1">Uncharacterized protein</fullName>
    </submittedName>
</protein>
<reference evidence="1" key="1">
    <citation type="journal article" date="2014" name="Front. Microbiol.">
        <title>High frequency of phylogenetically diverse reductive dehalogenase-homologous genes in deep subseafloor sedimentary metagenomes.</title>
        <authorList>
            <person name="Kawai M."/>
            <person name="Futagami T."/>
            <person name="Toyoda A."/>
            <person name="Takaki Y."/>
            <person name="Nishi S."/>
            <person name="Hori S."/>
            <person name="Arai W."/>
            <person name="Tsubouchi T."/>
            <person name="Morono Y."/>
            <person name="Uchiyama I."/>
            <person name="Ito T."/>
            <person name="Fujiyama A."/>
            <person name="Inagaki F."/>
            <person name="Takami H."/>
        </authorList>
    </citation>
    <scope>NUCLEOTIDE SEQUENCE</scope>
    <source>
        <strain evidence="1">Expedition CK06-06</strain>
    </source>
</reference>
<name>X1PJV2_9ZZZZ</name>
<evidence type="ECO:0000313" key="1">
    <source>
        <dbReference type="EMBL" id="GAI56537.1"/>
    </source>
</evidence>